<keyword evidence="5" id="KW-1185">Reference proteome</keyword>
<evidence type="ECO:0000256" key="1">
    <source>
        <dbReference type="ARBA" id="ARBA00022679"/>
    </source>
</evidence>
<evidence type="ECO:0000259" key="3">
    <source>
        <dbReference type="PROSITE" id="PS51186"/>
    </source>
</evidence>
<dbReference type="SUPFAM" id="SSF55729">
    <property type="entry name" value="Acyl-CoA N-acyltransferases (Nat)"/>
    <property type="match status" value="1"/>
</dbReference>
<dbReference type="InterPro" id="IPR000182">
    <property type="entry name" value="GNAT_dom"/>
</dbReference>
<name>A0A221ST54_9DEIO</name>
<gene>
    <name evidence="4" type="ORF">DFI_01230</name>
</gene>
<dbReference type="GO" id="GO:0016747">
    <property type="term" value="F:acyltransferase activity, transferring groups other than amino-acyl groups"/>
    <property type="evidence" value="ECO:0007669"/>
    <property type="project" value="InterPro"/>
</dbReference>
<reference evidence="4 5" key="1">
    <citation type="submission" date="2017-05" db="EMBL/GenBank/DDBJ databases">
        <title>The complete genome sequence of Deinococcus ficus isolated from the rhizosphere of the Ficus religiosa L. in Taiwan.</title>
        <authorList>
            <person name="Wu K.-M."/>
            <person name="Liao T.-L."/>
            <person name="Liu Y.-M."/>
            <person name="Young C.-C."/>
            <person name="Tsai S.-F."/>
        </authorList>
    </citation>
    <scope>NUCLEOTIDE SEQUENCE [LARGE SCALE GENOMIC DNA]</scope>
    <source>
        <strain evidence="4 5">CC-FR2-10</strain>
    </source>
</reference>
<dbReference type="Proteomes" id="UP000259030">
    <property type="component" value="Chromosome"/>
</dbReference>
<evidence type="ECO:0000313" key="5">
    <source>
        <dbReference type="Proteomes" id="UP000259030"/>
    </source>
</evidence>
<dbReference type="KEGG" id="dfc:DFI_01230"/>
<dbReference type="PANTHER" id="PTHR43877">
    <property type="entry name" value="AMINOALKYLPHOSPHONATE N-ACETYLTRANSFERASE-RELATED-RELATED"/>
    <property type="match status" value="1"/>
</dbReference>
<organism evidence="4 5">
    <name type="scientific">Deinococcus ficus</name>
    <dbReference type="NCBI Taxonomy" id="317577"/>
    <lineage>
        <taxon>Bacteria</taxon>
        <taxon>Thermotogati</taxon>
        <taxon>Deinococcota</taxon>
        <taxon>Deinococci</taxon>
        <taxon>Deinococcales</taxon>
        <taxon>Deinococcaceae</taxon>
        <taxon>Deinococcus</taxon>
    </lineage>
</organism>
<evidence type="ECO:0000313" key="4">
    <source>
        <dbReference type="EMBL" id="ASN79810.1"/>
    </source>
</evidence>
<dbReference type="EMBL" id="CP021081">
    <property type="protein sequence ID" value="ASN79810.1"/>
    <property type="molecule type" value="Genomic_DNA"/>
</dbReference>
<proteinExistence type="predicted"/>
<feature type="domain" description="N-acetyltransferase" evidence="3">
    <location>
        <begin position="3"/>
        <end position="173"/>
    </location>
</feature>
<dbReference type="Gene3D" id="3.40.630.30">
    <property type="match status" value="1"/>
</dbReference>
<dbReference type="Pfam" id="PF00583">
    <property type="entry name" value="Acetyltransf_1"/>
    <property type="match status" value="1"/>
</dbReference>
<sequence>MSVRVRALGAADAQPYWDVRYATLSSDPFAFGTTAERFAALPLEQVAQRVTPSDTRVSFGAFLSGPDGQEALVGILTLVRLDSPGFAHRADVLGVAVLREARGQGAGDALMRAALDHARSWEGLTSLHLAVTDTQAAARRLYERHGFQVWGTQPDAIRRAGQVLQEHFMWRPL</sequence>
<keyword evidence="1 4" id="KW-0808">Transferase</keyword>
<keyword evidence="2" id="KW-0012">Acyltransferase</keyword>
<dbReference type="PROSITE" id="PS51186">
    <property type="entry name" value="GNAT"/>
    <property type="match status" value="1"/>
</dbReference>
<dbReference type="STRING" id="317577.GCA_000419625_00902"/>
<accession>A0A221ST54</accession>
<protein>
    <submittedName>
        <fullName evidence="4">N-acetyltransferase</fullName>
    </submittedName>
</protein>
<evidence type="ECO:0000256" key="2">
    <source>
        <dbReference type="ARBA" id="ARBA00023315"/>
    </source>
</evidence>
<dbReference type="RefSeq" id="WP_027463564.1">
    <property type="nucleotide sequence ID" value="NZ_CP021081.1"/>
</dbReference>
<dbReference type="CDD" id="cd04301">
    <property type="entry name" value="NAT_SF"/>
    <property type="match status" value="1"/>
</dbReference>
<dbReference type="InterPro" id="IPR050832">
    <property type="entry name" value="Bact_Acetyltransf"/>
</dbReference>
<dbReference type="InterPro" id="IPR016181">
    <property type="entry name" value="Acyl_CoA_acyltransferase"/>
</dbReference>
<dbReference type="AlphaFoldDB" id="A0A221ST54"/>